<evidence type="ECO:0000256" key="2">
    <source>
        <dbReference type="ARBA" id="ARBA00022737"/>
    </source>
</evidence>
<dbReference type="InterPro" id="IPR058546">
    <property type="entry name" value="RPS4B/Roq1-like_LRR"/>
</dbReference>
<keyword evidence="2" id="KW-0677">Repeat</keyword>
<keyword evidence="1" id="KW-0433">Leucine-rich repeat</keyword>
<feature type="domain" description="Disease resistance R13L4/SHOC-2-like LRR" evidence="6">
    <location>
        <begin position="240"/>
        <end position="353"/>
    </location>
</feature>
<accession>A0AAP0RF89</accession>
<evidence type="ECO:0000256" key="3">
    <source>
        <dbReference type="ARBA" id="ARBA00022821"/>
    </source>
</evidence>
<evidence type="ECO:0000259" key="6">
    <source>
        <dbReference type="Pfam" id="PF23598"/>
    </source>
</evidence>
<dbReference type="InterPro" id="IPR003591">
    <property type="entry name" value="Leu-rich_rpt_typical-subtyp"/>
</dbReference>
<protein>
    <submittedName>
        <fullName evidence="7">Uncharacterized protein</fullName>
    </submittedName>
</protein>
<name>A0AAP0RF89_LIQFO</name>
<evidence type="ECO:0000313" key="7">
    <source>
        <dbReference type="EMBL" id="KAK9276464.1"/>
    </source>
</evidence>
<dbReference type="Pfam" id="PF23282">
    <property type="entry name" value="WHD_ROQ1"/>
    <property type="match status" value="1"/>
</dbReference>
<keyword evidence="8" id="KW-1185">Reference proteome</keyword>
<dbReference type="Gene3D" id="3.80.10.10">
    <property type="entry name" value="Ribonuclease Inhibitor"/>
    <property type="match status" value="4"/>
</dbReference>
<dbReference type="AlphaFoldDB" id="A0AAP0RF89"/>
<feature type="domain" description="Disease resistance protein RPS4B/Roq1-like leucine-rich repeats" evidence="5">
    <location>
        <begin position="389"/>
        <end position="473"/>
    </location>
</feature>
<evidence type="ECO:0000259" key="5">
    <source>
        <dbReference type="Pfam" id="PF23286"/>
    </source>
</evidence>
<proteinExistence type="predicted"/>
<dbReference type="InterPro" id="IPR001611">
    <property type="entry name" value="Leu-rich_rpt"/>
</dbReference>
<evidence type="ECO:0000313" key="8">
    <source>
        <dbReference type="Proteomes" id="UP001415857"/>
    </source>
</evidence>
<dbReference type="Pfam" id="PF23286">
    <property type="entry name" value="LRR_13"/>
    <property type="match status" value="1"/>
</dbReference>
<keyword evidence="3" id="KW-0611">Plant defense</keyword>
<evidence type="ECO:0000256" key="1">
    <source>
        <dbReference type="ARBA" id="ARBA00022614"/>
    </source>
</evidence>
<comment type="caution">
    <text evidence="7">The sequence shown here is derived from an EMBL/GenBank/DDBJ whole genome shotgun (WGS) entry which is preliminary data.</text>
</comment>
<dbReference type="Pfam" id="PF13855">
    <property type="entry name" value="LRR_8"/>
    <property type="match status" value="1"/>
</dbReference>
<dbReference type="Proteomes" id="UP001415857">
    <property type="component" value="Unassembled WGS sequence"/>
</dbReference>
<dbReference type="Pfam" id="PF23598">
    <property type="entry name" value="LRR_14"/>
    <property type="match status" value="2"/>
</dbReference>
<dbReference type="EMBL" id="JBBPBK010000010">
    <property type="protein sequence ID" value="KAK9276464.1"/>
    <property type="molecule type" value="Genomic_DNA"/>
</dbReference>
<sequence>MKMKRDDAIDILKGCGFSAEIAITDLTNKSLVKIIENNSLWMHDQLRDMGRQIVQHENLEDPGMRSRLWDRDEVMTVLKNKKGTRNIQGIVLDFEKKHEVSSEKNHWTNLKRMPGFSSAMTYLKEIYKTRIHRGAEKDKNIMLRTKSFEPMVNLRLLQINHVKLAGNFKFIAATLKWLQWEGCLLKSLPSEFCPRDLAVLNLSGSKITRVWDWRWWNMYRNKMADKLLVMNLHDCWYLTDIPNLSGHRVLEKLILENCVRLVKVHKSVGDLTSLLYLNLKNCSNLVEFPTDVSGLKHLENLNLSGCLKLKELPEDMGSMKSLRELLVDDTAIVNLPDSIFRLKKLESLSLRNCRSLKQLPVCIGKLCSLRELYLDGSALEEIPDSVGSLTNLEKLGLVLCRSLTAIPDSVGNLKSLLELFLDSSSIKELPISIGSLSHLKFLSITRCRSLTKLPDSINGLASLVQFRLRGTSITEISDQVGALNMLEKLDMGNCKSLRSLPDSIGNMLNLTTLILDGAVITELPESIGELERLDTLRMDYCKHLRRLPASIGKLKNLRRLQMGETAVTELPEELGMLSSLTTLKMRKSHEHLTNIRENAELTNLMPQEKPKLAGLPMSFLSLSSLTELDARAWGISGKIPDDFEKLSLLETLDLGYNNISSLPSSLRGLSILQVLLLSHCKELKSLPPLPSSLLKLNVTNCTALENISDLSNLESLHELQLTNCRKIMDIPGLQCLRSLRTLYTSGCNACVPAIKRRLTKVALKHLSNLSVPGSEIPNWFVREIPSFSSRKNRDIKAVIIGVVVSFDQHSQDSFRDKASAIENVQAKIIRLDKPIFTTVLFSMEVPDTKEDQLYMCRCSKSRPIVFMLRDGDKIQVALRDDPNFKGFELKKYGIHLIFEDDDDIEEDDEEWLDESQQSVSYKLAKFFNSL</sequence>
<dbReference type="InterPro" id="IPR058192">
    <property type="entry name" value="WHD_ROQ1-like"/>
</dbReference>
<reference evidence="7 8" key="1">
    <citation type="journal article" date="2024" name="Plant J.">
        <title>Genome sequences and population genomics reveal climatic adaptation and genomic divergence between two closely related sweetgum species.</title>
        <authorList>
            <person name="Xu W.Q."/>
            <person name="Ren C.Q."/>
            <person name="Zhang X.Y."/>
            <person name="Comes H.P."/>
            <person name="Liu X.H."/>
            <person name="Li Y.G."/>
            <person name="Kettle C.J."/>
            <person name="Jalonen R."/>
            <person name="Gaisberger H."/>
            <person name="Ma Y.Z."/>
            <person name="Qiu Y.X."/>
        </authorList>
    </citation>
    <scope>NUCLEOTIDE SEQUENCE [LARGE SCALE GENOMIC DNA]</scope>
    <source>
        <strain evidence="7">Hangzhou</strain>
    </source>
</reference>
<dbReference type="PROSITE" id="PS51450">
    <property type="entry name" value="LRR"/>
    <property type="match status" value="1"/>
</dbReference>
<dbReference type="InterPro" id="IPR032675">
    <property type="entry name" value="LRR_dom_sf"/>
</dbReference>
<evidence type="ECO:0000259" key="4">
    <source>
        <dbReference type="Pfam" id="PF23282"/>
    </source>
</evidence>
<gene>
    <name evidence="7" type="ORF">L1049_005997</name>
</gene>
<organism evidence="7 8">
    <name type="scientific">Liquidambar formosana</name>
    <name type="common">Formosan gum</name>
    <dbReference type="NCBI Taxonomy" id="63359"/>
    <lineage>
        <taxon>Eukaryota</taxon>
        <taxon>Viridiplantae</taxon>
        <taxon>Streptophyta</taxon>
        <taxon>Embryophyta</taxon>
        <taxon>Tracheophyta</taxon>
        <taxon>Spermatophyta</taxon>
        <taxon>Magnoliopsida</taxon>
        <taxon>eudicotyledons</taxon>
        <taxon>Gunneridae</taxon>
        <taxon>Pentapetalae</taxon>
        <taxon>Saxifragales</taxon>
        <taxon>Altingiaceae</taxon>
        <taxon>Liquidambar</taxon>
    </lineage>
</organism>
<dbReference type="SMART" id="SM00369">
    <property type="entry name" value="LRR_TYP"/>
    <property type="match status" value="7"/>
</dbReference>
<feature type="domain" description="Disease resistance protein Roq1-like winged-helix" evidence="4">
    <location>
        <begin position="10"/>
        <end position="56"/>
    </location>
</feature>
<dbReference type="PANTHER" id="PTHR47186">
    <property type="entry name" value="LEUCINE-RICH REPEAT-CONTAINING PROTEIN 57"/>
    <property type="match status" value="1"/>
</dbReference>
<feature type="domain" description="Disease resistance R13L4/SHOC-2-like LRR" evidence="6">
    <location>
        <begin position="489"/>
        <end position="604"/>
    </location>
</feature>
<dbReference type="PANTHER" id="PTHR47186:SF45">
    <property type="entry name" value="DISEASE RESISTANCE RPP13-LIKE PROTEIN 1"/>
    <property type="match status" value="1"/>
</dbReference>
<dbReference type="InterPro" id="IPR055414">
    <property type="entry name" value="LRR_R13L4/SHOC2-like"/>
</dbReference>
<dbReference type="SUPFAM" id="SSF52058">
    <property type="entry name" value="L domain-like"/>
    <property type="match status" value="2"/>
</dbReference>